<reference evidence="4 5" key="1">
    <citation type="submission" date="2024-10" db="EMBL/GenBank/DDBJ databases">
        <authorList>
            <person name="Kim D."/>
        </authorList>
    </citation>
    <scope>NUCLEOTIDE SEQUENCE [LARGE SCALE GENOMIC DNA]</scope>
    <source>
        <strain evidence="4">BH-2024</strain>
    </source>
</reference>
<gene>
    <name evidence="4" type="ORF">niasHT_026913</name>
</gene>
<dbReference type="SUPFAM" id="SSF75304">
    <property type="entry name" value="Amidase signature (AS) enzymes"/>
    <property type="match status" value="1"/>
</dbReference>
<dbReference type="InterPro" id="IPR036928">
    <property type="entry name" value="AS_sf"/>
</dbReference>
<feature type="transmembrane region" description="Helical" evidence="2">
    <location>
        <begin position="119"/>
        <end position="141"/>
    </location>
</feature>
<dbReference type="Proteomes" id="UP001620626">
    <property type="component" value="Unassembled WGS sequence"/>
</dbReference>
<accession>A0ABD2JYL8</accession>
<evidence type="ECO:0000256" key="2">
    <source>
        <dbReference type="SAM" id="Phobius"/>
    </source>
</evidence>
<feature type="domain" description="Amidase" evidence="3">
    <location>
        <begin position="176"/>
        <end position="613"/>
    </location>
</feature>
<evidence type="ECO:0000313" key="4">
    <source>
        <dbReference type="EMBL" id="KAL3095484.1"/>
    </source>
</evidence>
<dbReference type="PANTHER" id="PTHR43372:SF4">
    <property type="entry name" value="FATTY-ACID AMIDE HYDROLASE 2"/>
    <property type="match status" value="1"/>
</dbReference>
<dbReference type="Gene3D" id="3.90.1300.10">
    <property type="entry name" value="Amidase signature (AS) domain"/>
    <property type="match status" value="1"/>
</dbReference>
<keyword evidence="5" id="KW-1185">Reference proteome</keyword>
<name>A0ABD2JYL8_9BILA</name>
<dbReference type="AlphaFoldDB" id="A0ABD2JYL8"/>
<protein>
    <recommendedName>
        <fullName evidence="3">Amidase domain-containing protein</fullName>
    </recommendedName>
</protein>
<dbReference type="InterPro" id="IPR052739">
    <property type="entry name" value="FAAH2"/>
</dbReference>
<organism evidence="4 5">
    <name type="scientific">Heterodera trifolii</name>
    <dbReference type="NCBI Taxonomy" id="157864"/>
    <lineage>
        <taxon>Eukaryota</taxon>
        <taxon>Metazoa</taxon>
        <taxon>Ecdysozoa</taxon>
        <taxon>Nematoda</taxon>
        <taxon>Chromadorea</taxon>
        <taxon>Rhabditida</taxon>
        <taxon>Tylenchina</taxon>
        <taxon>Tylenchomorpha</taxon>
        <taxon>Tylenchoidea</taxon>
        <taxon>Heteroderidae</taxon>
        <taxon>Heteroderinae</taxon>
        <taxon>Heterodera</taxon>
    </lineage>
</organism>
<comment type="caution">
    <text evidence="4">The sequence shown here is derived from an EMBL/GenBank/DDBJ whole genome shotgun (WGS) entry which is preliminary data.</text>
</comment>
<sequence length="687" mass="76792">MIIYSPDHRRLPQLLLRYKLAPLPNDCHFLLFPNCSFIPPKMVFRHGLRLLLLFCLAHALAQSNDSQQSADCAEGEFCALNDADSSHFISHFHKPKNDSHGCKPFDLSRYYFMRSHYKLLRFLANCYFAVVDAVFELINWFQPMHVVGLENASELIYIPAHVAAEMIREGNLTSKELVTAYIDRLKEVNPLINAIAHENYKAALKLAKEVDTELAKMDSKKRKSLAFSKPFYGVPFTSKDNLKTKGFVTIAGNRYLKEGGKVATEDAPIVKRMKDAGAILVAISTLPNLAMSYGCDDTAYEGITNNPHDTRRIPGGSSSGEGALIGAGASLCGIGNDMGGSVRIPANMNGVFGLRPTSFPDHVVPAEGIVPESLLYKPALNMLTNGPLCRYASDLPLALAVMAGKKVNSFQLDVDFAKDFKLYYLEDLNVLITHELKAEQRFAVRRVKSYFESKHNLTVQKVEFTLLSRFLELFYADPWKAGVPTFDELKTTYQDIQAGVANDTFFALQFEALKRFAVPKSEYEQKWVLLKKEKLRKQVAQLLGKNGLLLTPAWPTDVPFHHMEPFVAFDLKYTMMVNVLGFPALTAPTSKSWVTGMPLGVQLIAAPFNEALLIAAAKELERGFGGWVMRYLRRTAKMDICAAQQSRRLRRVICAATFAPPSKNGHLRRSAKSTLAPRHLRRDICAA</sequence>
<dbReference type="PANTHER" id="PTHR43372">
    <property type="entry name" value="FATTY-ACID AMIDE HYDROLASE"/>
    <property type="match status" value="1"/>
</dbReference>
<dbReference type="InterPro" id="IPR023631">
    <property type="entry name" value="Amidase_dom"/>
</dbReference>
<keyword evidence="2" id="KW-1133">Transmembrane helix</keyword>
<dbReference type="Pfam" id="PF01425">
    <property type="entry name" value="Amidase"/>
    <property type="match status" value="1"/>
</dbReference>
<keyword evidence="2" id="KW-0812">Transmembrane</keyword>
<dbReference type="EMBL" id="JBICBT010000880">
    <property type="protein sequence ID" value="KAL3095484.1"/>
    <property type="molecule type" value="Genomic_DNA"/>
</dbReference>
<keyword evidence="2" id="KW-0472">Membrane</keyword>
<comment type="similarity">
    <text evidence="1">Belongs to the amidase family.</text>
</comment>
<proteinExistence type="inferred from homology"/>
<dbReference type="PROSITE" id="PS00571">
    <property type="entry name" value="AMIDASES"/>
    <property type="match status" value="1"/>
</dbReference>
<evidence type="ECO:0000256" key="1">
    <source>
        <dbReference type="ARBA" id="ARBA00009199"/>
    </source>
</evidence>
<dbReference type="InterPro" id="IPR020556">
    <property type="entry name" value="Amidase_CS"/>
</dbReference>
<evidence type="ECO:0000313" key="5">
    <source>
        <dbReference type="Proteomes" id="UP001620626"/>
    </source>
</evidence>
<evidence type="ECO:0000259" key="3">
    <source>
        <dbReference type="Pfam" id="PF01425"/>
    </source>
</evidence>